<dbReference type="CDD" id="cd00198">
    <property type="entry name" value="vWFA"/>
    <property type="match status" value="1"/>
</dbReference>
<evidence type="ECO:0000259" key="1">
    <source>
        <dbReference type="Pfam" id="PF01882"/>
    </source>
</evidence>
<sequence length="285" mass="32415">MAGTPSTTVDYRVRWKPGGVVPGMHRGTQAGIGHELRASVPFHAHPDPRRLDLRSSLRDPYQRLWVHDCQQSVALKLYVLADVSASMTYQGRQDKFAQLQTLVATLAHSAWRSGDRFGMLAADEQLREELSLPARLNRSAGEWLQQRLRRFQPQGRGAQGLLQAAARLPGRRALVFLISDFHWPQALLPELLQALAAHDVVPLVLWDTLETPPMRRHGLARLRDPETGAQRSYWLRPALQPLFEQAYAQRRQQLQAQFQRAGRRALFIDGPFTPQLLNAYFREAL</sequence>
<dbReference type="AlphaFoldDB" id="A0A1H9JUH1"/>
<proteinExistence type="predicted"/>
<dbReference type="PANTHER" id="PTHR33608:SF6">
    <property type="entry name" value="BLL2464 PROTEIN"/>
    <property type="match status" value="1"/>
</dbReference>
<dbReference type="Proteomes" id="UP000199233">
    <property type="component" value="Unassembled WGS sequence"/>
</dbReference>
<evidence type="ECO:0000313" key="2">
    <source>
        <dbReference type="EMBL" id="SEQ90185.1"/>
    </source>
</evidence>
<dbReference type="PANTHER" id="PTHR33608">
    <property type="entry name" value="BLL2464 PROTEIN"/>
    <property type="match status" value="1"/>
</dbReference>
<protein>
    <recommendedName>
        <fullName evidence="1">DUF58 domain-containing protein</fullName>
    </recommendedName>
</protein>
<dbReference type="InterPro" id="IPR002881">
    <property type="entry name" value="DUF58"/>
</dbReference>
<keyword evidence="3" id="KW-1185">Reference proteome</keyword>
<dbReference type="EMBL" id="FOFS01000012">
    <property type="protein sequence ID" value="SEQ90185.1"/>
    <property type="molecule type" value="Genomic_DNA"/>
</dbReference>
<name>A0A1H9JUH1_9GAMM</name>
<accession>A0A1H9JUH1</accession>
<feature type="domain" description="DUF58" evidence="1">
    <location>
        <begin position="49"/>
        <end position="252"/>
    </location>
</feature>
<evidence type="ECO:0000313" key="3">
    <source>
        <dbReference type="Proteomes" id="UP000199233"/>
    </source>
</evidence>
<dbReference type="Gene3D" id="3.40.50.410">
    <property type="entry name" value="von Willebrand factor, type A domain"/>
    <property type="match status" value="1"/>
</dbReference>
<reference evidence="2 3" key="1">
    <citation type="submission" date="2016-10" db="EMBL/GenBank/DDBJ databases">
        <authorList>
            <person name="de Groot N.N."/>
        </authorList>
    </citation>
    <scope>NUCLEOTIDE SEQUENCE [LARGE SCALE GENOMIC DNA]</scope>
    <source>
        <strain evidence="2 3">DSM 25927</strain>
    </source>
</reference>
<dbReference type="SUPFAM" id="SSF53300">
    <property type="entry name" value="vWA-like"/>
    <property type="match status" value="1"/>
</dbReference>
<dbReference type="OrthoDB" id="7779014at2"/>
<gene>
    <name evidence="2" type="ORF">SAMN04488038_11268</name>
</gene>
<dbReference type="RefSeq" id="WP_093287993.1">
    <property type="nucleotide sequence ID" value="NZ_FOFS01000012.1"/>
</dbReference>
<dbReference type="STRING" id="489703.SAMN04488038_11268"/>
<dbReference type="InterPro" id="IPR036465">
    <property type="entry name" value="vWFA_dom_sf"/>
</dbReference>
<organism evidence="2 3">
    <name type="scientific">Solimonas aquatica</name>
    <dbReference type="NCBI Taxonomy" id="489703"/>
    <lineage>
        <taxon>Bacteria</taxon>
        <taxon>Pseudomonadati</taxon>
        <taxon>Pseudomonadota</taxon>
        <taxon>Gammaproteobacteria</taxon>
        <taxon>Nevskiales</taxon>
        <taxon>Nevskiaceae</taxon>
        <taxon>Solimonas</taxon>
    </lineage>
</organism>
<dbReference type="Pfam" id="PF01882">
    <property type="entry name" value="DUF58"/>
    <property type="match status" value="1"/>
</dbReference>